<dbReference type="Proteomes" id="UP000887540">
    <property type="component" value="Unplaced"/>
</dbReference>
<accession>A0A914CQ96</accession>
<organism evidence="1 2">
    <name type="scientific">Acrobeloides nanus</name>
    <dbReference type="NCBI Taxonomy" id="290746"/>
    <lineage>
        <taxon>Eukaryota</taxon>
        <taxon>Metazoa</taxon>
        <taxon>Ecdysozoa</taxon>
        <taxon>Nematoda</taxon>
        <taxon>Chromadorea</taxon>
        <taxon>Rhabditida</taxon>
        <taxon>Tylenchina</taxon>
        <taxon>Cephalobomorpha</taxon>
        <taxon>Cephaloboidea</taxon>
        <taxon>Cephalobidae</taxon>
        <taxon>Acrobeloides</taxon>
    </lineage>
</organism>
<name>A0A914CQ96_9BILA</name>
<dbReference type="WBParaSite" id="ACRNAN_scaffold12812.g17552.t1">
    <property type="protein sequence ID" value="ACRNAN_scaffold12812.g17552.t1"/>
    <property type="gene ID" value="ACRNAN_scaffold12812.g17552"/>
</dbReference>
<evidence type="ECO:0000313" key="2">
    <source>
        <dbReference type="WBParaSite" id="ACRNAN_scaffold12812.g17552.t1"/>
    </source>
</evidence>
<evidence type="ECO:0000313" key="1">
    <source>
        <dbReference type="Proteomes" id="UP000887540"/>
    </source>
</evidence>
<protein>
    <submittedName>
        <fullName evidence="2">Uncharacterized protein</fullName>
    </submittedName>
</protein>
<keyword evidence="1" id="KW-1185">Reference proteome</keyword>
<proteinExistence type="predicted"/>
<sequence length="132" mass="14691">MKTNLGHVLDVTPRQSSIRQFDQHVQPAIAVVRSCGFVRAQGGRKLWCSGSCLEIQLSASVLNCEGRVVFARHPEVEHIDFLKLADFYTINGNVPRLHVAMQVADAVQVLERFQALDSDSSVDTEVLQDDQD</sequence>
<dbReference type="AlphaFoldDB" id="A0A914CQ96"/>
<reference evidence="2" key="1">
    <citation type="submission" date="2022-11" db="UniProtKB">
        <authorList>
            <consortium name="WormBaseParasite"/>
        </authorList>
    </citation>
    <scope>IDENTIFICATION</scope>
</reference>